<dbReference type="EC" id="3.4.23.36" evidence="9"/>
<keyword evidence="4 9" id="KW-0812">Transmembrane</keyword>
<evidence type="ECO:0000256" key="2">
    <source>
        <dbReference type="ARBA" id="ARBA00022475"/>
    </source>
</evidence>
<evidence type="ECO:0000256" key="6">
    <source>
        <dbReference type="ARBA" id="ARBA00022801"/>
    </source>
</evidence>
<dbReference type="PANTHER" id="PTHR33695">
    <property type="entry name" value="LIPOPROTEIN SIGNAL PEPTIDASE"/>
    <property type="match status" value="1"/>
</dbReference>
<dbReference type="PRINTS" id="PR00781">
    <property type="entry name" value="LIPOSIGPTASE"/>
</dbReference>
<protein>
    <recommendedName>
        <fullName evidence="9">Lipoprotein signal peptidase</fullName>
        <ecNumber evidence="9">3.4.23.36</ecNumber>
    </recommendedName>
    <alternativeName>
        <fullName evidence="9">Prolipoprotein signal peptidase</fullName>
    </alternativeName>
    <alternativeName>
        <fullName evidence="9">Signal peptidase II</fullName>
        <shortName evidence="9">SPase II</shortName>
    </alternativeName>
</protein>
<feature type="active site" evidence="9">
    <location>
        <position position="125"/>
    </location>
</feature>
<gene>
    <name evidence="9" type="primary">lspA</name>
    <name evidence="12" type="ordered locus">Hoch_4493</name>
</gene>
<evidence type="ECO:0000256" key="10">
    <source>
        <dbReference type="RuleBase" id="RU000594"/>
    </source>
</evidence>
<comment type="subcellular location">
    <subcellularLocation>
        <location evidence="9">Cell inner membrane</location>
        <topology evidence="9">Multi-pass membrane protein</topology>
    </subcellularLocation>
</comment>
<comment type="similarity">
    <text evidence="1 9 11">Belongs to the peptidase A8 family.</text>
</comment>
<dbReference type="KEGG" id="hoh:Hoch_4493"/>
<keyword evidence="12" id="KW-0449">Lipoprotein</keyword>
<evidence type="ECO:0000256" key="9">
    <source>
        <dbReference type="HAMAP-Rule" id="MF_00161"/>
    </source>
</evidence>
<dbReference type="HOGENOM" id="CLU_083252_3_1_7"/>
<dbReference type="UniPathway" id="UPA00665"/>
<keyword evidence="13" id="KW-1185">Reference proteome</keyword>
<dbReference type="NCBIfam" id="TIGR00077">
    <property type="entry name" value="lspA"/>
    <property type="match status" value="1"/>
</dbReference>
<feature type="transmembrane region" description="Helical" evidence="9">
    <location>
        <begin position="99"/>
        <end position="119"/>
    </location>
</feature>
<comment type="caution">
    <text evidence="9">Lacks conserved residue(s) required for the propagation of feature annotation.</text>
</comment>
<sequence length="180" mass="20082">MPRRWNLFLIVSLVSLVADQITKIWARSALPTVTGPNGRLYGVAQPVVENFFDWRLSFNTGSAFSLFSGERVFLTVVGLLAVGIVFYMVYRARNDQTKLALGLGLVAGGAIGNLVDRILFGKVTDFVVWKYYETEWPTFNIADVALVIGVGLLFLDMWSEMKLEAQENEKAKKLEAAKGR</sequence>
<dbReference type="InterPro" id="IPR001872">
    <property type="entry name" value="Peptidase_A8"/>
</dbReference>
<accession>D0LNT1</accession>
<evidence type="ECO:0000256" key="8">
    <source>
        <dbReference type="ARBA" id="ARBA00023136"/>
    </source>
</evidence>
<reference evidence="12 13" key="1">
    <citation type="journal article" date="2010" name="Stand. Genomic Sci.">
        <title>Complete genome sequence of Haliangium ochraceum type strain (SMP-2).</title>
        <authorList>
            <consortium name="US DOE Joint Genome Institute (JGI-PGF)"/>
            <person name="Ivanova N."/>
            <person name="Daum C."/>
            <person name="Lang E."/>
            <person name="Abt B."/>
            <person name="Kopitz M."/>
            <person name="Saunders E."/>
            <person name="Lapidus A."/>
            <person name="Lucas S."/>
            <person name="Glavina Del Rio T."/>
            <person name="Nolan M."/>
            <person name="Tice H."/>
            <person name="Copeland A."/>
            <person name="Cheng J.F."/>
            <person name="Chen F."/>
            <person name="Bruce D."/>
            <person name="Goodwin L."/>
            <person name="Pitluck S."/>
            <person name="Mavromatis K."/>
            <person name="Pati A."/>
            <person name="Mikhailova N."/>
            <person name="Chen A."/>
            <person name="Palaniappan K."/>
            <person name="Land M."/>
            <person name="Hauser L."/>
            <person name="Chang Y.J."/>
            <person name="Jeffries C.D."/>
            <person name="Detter J.C."/>
            <person name="Brettin T."/>
            <person name="Rohde M."/>
            <person name="Goker M."/>
            <person name="Bristow J."/>
            <person name="Markowitz V."/>
            <person name="Eisen J.A."/>
            <person name="Hugenholtz P."/>
            <person name="Kyrpides N.C."/>
            <person name="Klenk H.P."/>
        </authorList>
    </citation>
    <scope>NUCLEOTIDE SEQUENCE [LARGE SCALE GENOMIC DNA]</scope>
    <source>
        <strain evidence="13">DSM 14365 / CIP 107738 / JCM 11303 / AJ 13395 / SMP-2</strain>
    </source>
</reference>
<dbReference type="PROSITE" id="PS00855">
    <property type="entry name" value="SPASE_II"/>
    <property type="match status" value="1"/>
</dbReference>
<keyword evidence="2 9" id="KW-1003">Cell membrane</keyword>
<dbReference type="GO" id="GO:0004190">
    <property type="term" value="F:aspartic-type endopeptidase activity"/>
    <property type="evidence" value="ECO:0007669"/>
    <property type="project" value="UniProtKB-UniRule"/>
</dbReference>
<evidence type="ECO:0000313" key="12">
    <source>
        <dbReference type="EMBL" id="ACY16986.1"/>
    </source>
</evidence>
<evidence type="ECO:0000256" key="1">
    <source>
        <dbReference type="ARBA" id="ARBA00006139"/>
    </source>
</evidence>
<feature type="transmembrane region" description="Helical" evidence="9">
    <location>
        <begin position="139"/>
        <end position="158"/>
    </location>
</feature>
<proteinExistence type="inferred from homology"/>
<dbReference type="eggNOG" id="COG0597">
    <property type="taxonomic scope" value="Bacteria"/>
</dbReference>
<comment type="function">
    <text evidence="9 10">This protein specifically catalyzes the removal of signal peptides from prolipoproteins.</text>
</comment>
<feature type="active site" evidence="9">
    <location>
        <position position="143"/>
    </location>
</feature>
<name>D0LNT1_HALO1</name>
<keyword evidence="9" id="KW-0997">Cell inner membrane</keyword>
<dbReference type="HAMAP" id="MF_00161">
    <property type="entry name" value="LspA"/>
    <property type="match status" value="1"/>
</dbReference>
<dbReference type="RefSeq" id="WP_012829584.1">
    <property type="nucleotide sequence ID" value="NC_013440.1"/>
</dbReference>
<keyword evidence="6 9" id="KW-0378">Hydrolase</keyword>
<dbReference type="GO" id="GO:0006508">
    <property type="term" value="P:proteolysis"/>
    <property type="evidence" value="ECO:0007669"/>
    <property type="project" value="UniProtKB-KW"/>
</dbReference>
<dbReference type="EMBL" id="CP001804">
    <property type="protein sequence ID" value="ACY16986.1"/>
    <property type="molecule type" value="Genomic_DNA"/>
</dbReference>
<dbReference type="AlphaFoldDB" id="D0LNT1"/>
<comment type="catalytic activity">
    <reaction evidence="9 10">
        <text>Release of signal peptides from bacterial membrane prolipoproteins. Hydrolyzes -Xaa-Yaa-Zaa-|-(S,diacylglyceryl)Cys-, in which Xaa is hydrophobic (preferably Leu), and Yaa (Ala or Ser) and Zaa (Gly or Ala) have small, neutral side chains.</text>
        <dbReference type="EC" id="3.4.23.36"/>
    </reaction>
</comment>
<feature type="transmembrane region" description="Helical" evidence="9">
    <location>
        <begin position="72"/>
        <end position="90"/>
    </location>
</feature>
<evidence type="ECO:0000256" key="5">
    <source>
        <dbReference type="ARBA" id="ARBA00022750"/>
    </source>
</evidence>
<evidence type="ECO:0000256" key="3">
    <source>
        <dbReference type="ARBA" id="ARBA00022670"/>
    </source>
</evidence>
<comment type="pathway">
    <text evidence="9">Protein modification; lipoprotein biosynthesis (signal peptide cleavage).</text>
</comment>
<evidence type="ECO:0000313" key="13">
    <source>
        <dbReference type="Proteomes" id="UP000001880"/>
    </source>
</evidence>
<dbReference type="PANTHER" id="PTHR33695:SF1">
    <property type="entry name" value="LIPOPROTEIN SIGNAL PEPTIDASE"/>
    <property type="match status" value="1"/>
</dbReference>
<keyword evidence="3 9" id="KW-0645">Protease</keyword>
<evidence type="ECO:0000256" key="7">
    <source>
        <dbReference type="ARBA" id="ARBA00022989"/>
    </source>
</evidence>
<evidence type="ECO:0000256" key="11">
    <source>
        <dbReference type="RuleBase" id="RU004181"/>
    </source>
</evidence>
<evidence type="ECO:0000256" key="4">
    <source>
        <dbReference type="ARBA" id="ARBA00022692"/>
    </source>
</evidence>
<dbReference type="GO" id="GO:0005886">
    <property type="term" value="C:plasma membrane"/>
    <property type="evidence" value="ECO:0007669"/>
    <property type="project" value="UniProtKB-SubCell"/>
</dbReference>
<keyword evidence="5 9" id="KW-0064">Aspartyl protease</keyword>
<organism evidence="12 13">
    <name type="scientific">Haliangium ochraceum (strain DSM 14365 / JCM 11303 / SMP-2)</name>
    <dbReference type="NCBI Taxonomy" id="502025"/>
    <lineage>
        <taxon>Bacteria</taxon>
        <taxon>Pseudomonadati</taxon>
        <taxon>Myxococcota</taxon>
        <taxon>Polyangia</taxon>
        <taxon>Haliangiales</taxon>
        <taxon>Kofleriaceae</taxon>
        <taxon>Haliangium</taxon>
    </lineage>
</organism>
<keyword evidence="7 9" id="KW-1133">Transmembrane helix</keyword>
<keyword evidence="8 9" id="KW-0472">Membrane</keyword>
<dbReference type="Proteomes" id="UP000001880">
    <property type="component" value="Chromosome"/>
</dbReference>
<dbReference type="Pfam" id="PF01252">
    <property type="entry name" value="Peptidase_A8"/>
    <property type="match status" value="1"/>
</dbReference>
<dbReference type="STRING" id="502025.Hoch_4493"/>